<accession>A0A0W1R6S5</accession>
<keyword evidence="3" id="KW-1185">Reference proteome</keyword>
<gene>
    <name evidence="2" type="ORF">AUR64_14965</name>
</gene>
<keyword evidence="1" id="KW-0812">Transmembrane</keyword>
<feature type="transmembrane region" description="Helical" evidence="1">
    <location>
        <begin position="36"/>
        <end position="55"/>
    </location>
</feature>
<comment type="caution">
    <text evidence="2">The sequence shown here is derived from an EMBL/GenBank/DDBJ whole genome shotgun (WGS) entry which is preliminary data.</text>
</comment>
<proteinExistence type="predicted"/>
<evidence type="ECO:0000313" key="3">
    <source>
        <dbReference type="Proteomes" id="UP000054387"/>
    </source>
</evidence>
<name>A0A0W1R6S5_9EURY</name>
<dbReference type="EMBL" id="LOPU01000029">
    <property type="protein sequence ID" value="KTG09096.1"/>
    <property type="molecule type" value="Genomic_DNA"/>
</dbReference>
<evidence type="ECO:0000313" key="2">
    <source>
        <dbReference type="EMBL" id="KTG09096.1"/>
    </source>
</evidence>
<dbReference type="STRING" id="1514971.AUR64_14965"/>
<keyword evidence="1" id="KW-1133">Transmembrane helix</keyword>
<reference evidence="2 3" key="1">
    <citation type="submission" date="2015-12" db="EMBL/GenBank/DDBJ databases">
        <title>Haloprofundus marisrubri gen. nov., sp. nov., an extremely halophilic archaeon isolated from the Discovery deep brine-seawater interface in the Red Sea.</title>
        <authorList>
            <person name="Zhang G."/>
            <person name="Stingl U."/>
            <person name="Rashid M."/>
        </authorList>
    </citation>
    <scope>NUCLEOTIDE SEQUENCE [LARGE SCALE GENOMIC DNA]</scope>
    <source>
        <strain evidence="2 3">SB9</strain>
    </source>
</reference>
<dbReference type="RefSeq" id="WP_058582249.1">
    <property type="nucleotide sequence ID" value="NZ_LOPU01000029.1"/>
</dbReference>
<keyword evidence="1" id="KW-0472">Membrane</keyword>
<dbReference type="OrthoDB" id="178074at2157"/>
<organism evidence="2 3">
    <name type="scientific">Haloprofundus marisrubri</name>
    <dbReference type="NCBI Taxonomy" id="1514971"/>
    <lineage>
        <taxon>Archaea</taxon>
        <taxon>Methanobacteriati</taxon>
        <taxon>Methanobacteriota</taxon>
        <taxon>Stenosarchaea group</taxon>
        <taxon>Halobacteria</taxon>
        <taxon>Halobacteriales</taxon>
        <taxon>Haloferacaceae</taxon>
        <taxon>Haloprofundus</taxon>
    </lineage>
</organism>
<sequence length="129" mass="14009">MNALPEWSKPAAMLGSLLVMLVVVDAVSTVVTSQPLVALLALAVLGLFGVVTASMSTGFQASAAVANAIRDRMESEDETTESDAYEALKRRYADGDIDEAEFERRLGYLLETDEDHRELAERETELSAN</sequence>
<dbReference type="Proteomes" id="UP000054387">
    <property type="component" value="Unassembled WGS sequence"/>
</dbReference>
<protein>
    <submittedName>
        <fullName evidence="2">Uncharacterized protein</fullName>
    </submittedName>
</protein>
<dbReference type="AlphaFoldDB" id="A0A0W1R6S5"/>
<evidence type="ECO:0000256" key="1">
    <source>
        <dbReference type="SAM" id="Phobius"/>
    </source>
</evidence>